<dbReference type="Pfam" id="PF01888">
    <property type="entry name" value="CbiD"/>
    <property type="match status" value="1"/>
</dbReference>
<proteinExistence type="inferred from homology"/>
<comment type="function">
    <text evidence="5">Catalyzes the methylation of C-1 in cobalt-precorrin-5B to form cobalt-precorrin-6A.</text>
</comment>
<comment type="pathway">
    <text evidence="5">Cofactor biosynthesis; adenosylcobalamin biosynthesis; cob(II)yrinate a,c-diamide from sirohydrochlorin (anaerobic route): step 6/10.</text>
</comment>
<keyword evidence="1 5" id="KW-0169">Cobalamin biosynthesis</keyword>
<dbReference type="PIRSF" id="PIRSF026782">
    <property type="entry name" value="CbiD"/>
    <property type="match status" value="1"/>
</dbReference>
<dbReference type="HAMAP" id="MF_00787">
    <property type="entry name" value="CbiD"/>
    <property type="match status" value="1"/>
</dbReference>
<dbReference type="Gene3D" id="3.30.2110.10">
    <property type="entry name" value="CbiD-like"/>
    <property type="match status" value="1"/>
</dbReference>
<keyword evidence="4 5" id="KW-0949">S-adenosyl-L-methionine</keyword>
<evidence type="ECO:0000256" key="1">
    <source>
        <dbReference type="ARBA" id="ARBA00022573"/>
    </source>
</evidence>
<comment type="catalytic activity">
    <reaction evidence="5">
        <text>Co-precorrin-5B + S-adenosyl-L-methionine = Co-precorrin-6A + S-adenosyl-L-homocysteine</text>
        <dbReference type="Rhea" id="RHEA:26285"/>
        <dbReference type="ChEBI" id="CHEBI:57856"/>
        <dbReference type="ChEBI" id="CHEBI:59789"/>
        <dbReference type="ChEBI" id="CHEBI:60063"/>
        <dbReference type="ChEBI" id="CHEBI:60064"/>
        <dbReference type="EC" id="2.1.1.195"/>
    </reaction>
</comment>
<dbReference type="GO" id="GO:0019251">
    <property type="term" value="P:anaerobic cobalamin biosynthetic process"/>
    <property type="evidence" value="ECO:0007669"/>
    <property type="project" value="UniProtKB-UniRule"/>
</dbReference>
<dbReference type="GO" id="GO:0032259">
    <property type="term" value="P:methylation"/>
    <property type="evidence" value="ECO:0007669"/>
    <property type="project" value="UniProtKB-KW"/>
</dbReference>
<dbReference type="GO" id="GO:0043780">
    <property type="term" value="F:cobalt-precorrin-5B C1-methyltransferase activity"/>
    <property type="evidence" value="ECO:0007669"/>
    <property type="project" value="RHEA"/>
</dbReference>
<dbReference type="EC" id="2.1.1.195" evidence="5"/>
<name>W0FGE4_9BACT</name>
<dbReference type="InterPro" id="IPR002748">
    <property type="entry name" value="CbiD"/>
</dbReference>
<gene>
    <name evidence="5" type="primary">cbiD</name>
</gene>
<dbReference type="InterPro" id="IPR036074">
    <property type="entry name" value="CbiD_sf"/>
</dbReference>
<evidence type="ECO:0000256" key="2">
    <source>
        <dbReference type="ARBA" id="ARBA00022603"/>
    </source>
</evidence>
<sequence>MFETGIEGHYALVDGKKLRFGYTTGTCAAAAAKAAALLLLTGQAPVAVKIHTPKGIDLRLPIEESKREGDAARCAVRKNSGDDPDVTDGALVCAQVRVSATQGIHIDGGEGVGRVTKPGLKVPVGAAAINPGPRAMIEQAVREALEEGEPVPGLDVVISVPEGAALAAKTFNPRLGIVGGISILGTSGIVEPMSEEALIDSIRLEIRQRKALGDKRLILAPGNYGTDFLRDTFGVGEDRIVKVSNFIGRALDAAAEAGFSKVLLAGHIGKLIKLSGGIMNTHSREGDGRAELMAACALRAGCDADTARAILDCVTTDEMLRILREKGLLAPAMEHMAQRIELYVSARVKGLLTVGVLVFSDGYGPLCAAGAAKAWLKTRGEGKEKEL</sequence>
<keyword evidence="2 5" id="KW-0489">Methyltransferase</keyword>
<dbReference type="NCBIfam" id="TIGR00312">
    <property type="entry name" value="cbiD"/>
    <property type="match status" value="1"/>
</dbReference>
<protein>
    <recommendedName>
        <fullName evidence="5">Cobalt-precorrin-5B C(1)-methyltransferase</fullName>
        <ecNumber evidence="5">2.1.1.195</ecNumber>
    </recommendedName>
    <alternativeName>
        <fullName evidence="5">Cobalt-precorrin-6A synthase</fullName>
    </alternativeName>
</protein>
<keyword evidence="3 5" id="KW-0808">Transferase</keyword>
<comment type="similarity">
    <text evidence="5">Belongs to the CbiD family.</text>
</comment>
<evidence type="ECO:0000256" key="3">
    <source>
        <dbReference type="ARBA" id="ARBA00022679"/>
    </source>
</evidence>
<dbReference type="AlphaFoldDB" id="W0FGE4"/>
<organism evidence="6">
    <name type="scientific">uncultured bacterium Contig3b</name>
    <dbReference type="NCBI Taxonomy" id="1393568"/>
    <lineage>
        <taxon>Bacteria</taxon>
        <taxon>environmental samples</taxon>
    </lineage>
</organism>
<accession>W0FGE4</accession>
<dbReference type="SUPFAM" id="SSF111342">
    <property type="entry name" value="CbiD-like"/>
    <property type="match status" value="1"/>
</dbReference>
<dbReference type="UniPathway" id="UPA00148">
    <property type="reaction ID" value="UER00227"/>
</dbReference>
<evidence type="ECO:0000313" key="6">
    <source>
        <dbReference type="EMBL" id="AHF23741.1"/>
    </source>
</evidence>
<reference evidence="6" key="1">
    <citation type="journal article" date="2013" name="PLoS ONE">
        <title>Metagenomic insights into the carbohydrate-active enzymes carried by the microorganisms adhering to solid digesta in the rumen of cows.</title>
        <authorList>
            <person name="Wang L."/>
            <person name="Hatem A."/>
            <person name="Catalyurek U.V."/>
            <person name="Morrison M."/>
            <person name="Yu Z."/>
        </authorList>
    </citation>
    <scope>NUCLEOTIDE SEQUENCE</scope>
</reference>
<dbReference type="EMBL" id="KC246773">
    <property type="protein sequence ID" value="AHF23741.1"/>
    <property type="molecule type" value="Genomic_DNA"/>
</dbReference>
<evidence type="ECO:0000256" key="4">
    <source>
        <dbReference type="ARBA" id="ARBA00022691"/>
    </source>
</evidence>
<dbReference type="PANTHER" id="PTHR35863:SF1">
    <property type="entry name" value="COBALT-PRECORRIN-5B C(1)-METHYLTRANSFERASE"/>
    <property type="match status" value="1"/>
</dbReference>
<dbReference type="PANTHER" id="PTHR35863">
    <property type="entry name" value="COBALT-PRECORRIN-5B C(1)-METHYLTRANSFERASE"/>
    <property type="match status" value="1"/>
</dbReference>
<evidence type="ECO:0000256" key="5">
    <source>
        <dbReference type="HAMAP-Rule" id="MF_00787"/>
    </source>
</evidence>